<dbReference type="VEuPathDB" id="FungiDB:P175DRAFT_037236"/>
<dbReference type="EMBL" id="MSFN02000001">
    <property type="protein sequence ID" value="PTU24469.1"/>
    <property type="molecule type" value="Genomic_DNA"/>
</dbReference>
<dbReference type="AlphaFoldDB" id="A0A2T5M7F3"/>
<reference evidence="2 3" key="1">
    <citation type="journal article" date="2018" name="Proc. Natl. Acad. Sci. U.S.A.">
        <title>Linking secondary metabolites to gene clusters through genome sequencing of six diverse Aspergillus species.</title>
        <authorList>
            <person name="Kaerboelling I."/>
            <person name="Vesth T.C."/>
            <person name="Frisvad J.C."/>
            <person name="Nybo J.L."/>
            <person name="Theobald S."/>
            <person name="Kuo A."/>
            <person name="Bowyer P."/>
            <person name="Matsuda Y."/>
            <person name="Mondo S."/>
            <person name="Lyhne E.K."/>
            <person name="Kogle M.E."/>
            <person name="Clum A."/>
            <person name="Lipzen A."/>
            <person name="Salamov A."/>
            <person name="Ngan C.Y."/>
            <person name="Daum C."/>
            <person name="Chiniquy J."/>
            <person name="Barry K."/>
            <person name="LaButti K."/>
            <person name="Haridas S."/>
            <person name="Simmons B.A."/>
            <person name="Magnuson J.K."/>
            <person name="Mortensen U.H."/>
            <person name="Larsen T.O."/>
            <person name="Grigoriev I.V."/>
            <person name="Baker S.E."/>
            <person name="Andersen M.R."/>
        </authorList>
    </citation>
    <scope>NUCLEOTIDE SEQUENCE [LARGE SCALE GENOMIC DNA]</scope>
    <source>
        <strain evidence="2 3">IBT 24754</strain>
    </source>
</reference>
<dbReference type="RefSeq" id="XP_040755861.1">
    <property type="nucleotide sequence ID" value="XM_040892952.1"/>
</dbReference>
<comment type="caution">
    <text evidence="2">The sequence shown here is derived from an EMBL/GenBank/DDBJ whole genome shotgun (WGS) entry which is preliminary data.</text>
</comment>
<protein>
    <submittedName>
        <fullName evidence="2">Uncharacterized protein</fullName>
    </submittedName>
</protein>
<gene>
    <name evidence="2" type="ORF">P175DRAFT_037236</name>
</gene>
<evidence type="ECO:0000313" key="2">
    <source>
        <dbReference type="EMBL" id="PTU24469.1"/>
    </source>
</evidence>
<evidence type="ECO:0000256" key="1">
    <source>
        <dbReference type="SAM" id="Phobius"/>
    </source>
</evidence>
<name>A0A2T5M7F3_9EURO</name>
<keyword evidence="1" id="KW-0472">Membrane</keyword>
<keyword evidence="1" id="KW-1133">Transmembrane helix</keyword>
<feature type="transmembrane region" description="Helical" evidence="1">
    <location>
        <begin position="79"/>
        <end position="98"/>
    </location>
</feature>
<dbReference type="Proteomes" id="UP000244073">
    <property type="component" value="Unassembled WGS sequence"/>
</dbReference>
<keyword evidence="1" id="KW-0812">Transmembrane</keyword>
<dbReference type="GeneID" id="63809834"/>
<organism evidence="2 3">
    <name type="scientific">Aspergillus ochraceoroseus IBT 24754</name>
    <dbReference type="NCBI Taxonomy" id="1392256"/>
    <lineage>
        <taxon>Eukaryota</taxon>
        <taxon>Fungi</taxon>
        <taxon>Dikarya</taxon>
        <taxon>Ascomycota</taxon>
        <taxon>Pezizomycotina</taxon>
        <taxon>Eurotiomycetes</taxon>
        <taxon>Eurotiomycetidae</taxon>
        <taxon>Eurotiales</taxon>
        <taxon>Aspergillaceae</taxon>
        <taxon>Aspergillus</taxon>
        <taxon>Aspergillus subgen. Nidulantes</taxon>
    </lineage>
</organism>
<sequence length="108" mass="12880">MGRSRGTKSAGFVFVSVQRLVYGVQGQNGHRTIYIDTPLLLERQIASPRRRSLLVYRIRLIHDIRGRTPTSTHWYHSNIYIYISIYLYIYTYLWKIYVDLWISPLLPF</sequence>
<evidence type="ECO:0000313" key="3">
    <source>
        <dbReference type="Proteomes" id="UP000244073"/>
    </source>
</evidence>
<accession>A0A2T5M7F3</accession>
<proteinExistence type="predicted"/>